<organism evidence="2 3">
    <name type="scientific">Terrihabitans soli</name>
    <dbReference type="NCBI Taxonomy" id="708113"/>
    <lineage>
        <taxon>Bacteria</taxon>
        <taxon>Pseudomonadati</taxon>
        <taxon>Pseudomonadota</taxon>
        <taxon>Alphaproteobacteria</taxon>
        <taxon>Hyphomicrobiales</taxon>
        <taxon>Terrihabitans</taxon>
    </lineage>
</organism>
<name>A0A6S6QUV9_9HYPH</name>
<dbReference type="Proteomes" id="UP000515317">
    <property type="component" value="Chromosome"/>
</dbReference>
<sequence length="146" mass="15838">MAIDGLQDSDIRNIFEKVRTIALVGASNNPERPSNYVGAFLQQHGYRVIPVNPGLAGQEVNGEKVYAALADIPEKIDMVDIFRAADAVPGIVDEALKLSTKPQVIWMQMGIINQEAADTAKKAGLTVVMDRCPKVEIPRLQAKTPA</sequence>
<evidence type="ECO:0000313" key="3">
    <source>
        <dbReference type="Proteomes" id="UP000515317"/>
    </source>
</evidence>
<dbReference type="Pfam" id="PF13380">
    <property type="entry name" value="CoA_binding_2"/>
    <property type="match status" value="1"/>
</dbReference>
<dbReference type="InterPro" id="IPR003781">
    <property type="entry name" value="CoA-bd"/>
</dbReference>
<gene>
    <name evidence="2" type="ORF">IZ6_16160</name>
</gene>
<dbReference type="RefSeq" id="WP_222874573.1">
    <property type="nucleotide sequence ID" value="NZ_AP023361.1"/>
</dbReference>
<dbReference type="SUPFAM" id="SSF51735">
    <property type="entry name" value="NAD(P)-binding Rossmann-fold domains"/>
    <property type="match status" value="1"/>
</dbReference>
<dbReference type="KEGG" id="tso:IZ6_16160"/>
<evidence type="ECO:0000259" key="1">
    <source>
        <dbReference type="SMART" id="SM00881"/>
    </source>
</evidence>
<dbReference type="SMART" id="SM00881">
    <property type="entry name" value="CoA_binding"/>
    <property type="match status" value="1"/>
</dbReference>
<dbReference type="PANTHER" id="PTHR33303">
    <property type="entry name" value="CYTOPLASMIC PROTEIN-RELATED"/>
    <property type="match status" value="1"/>
</dbReference>
<proteinExistence type="predicted"/>
<dbReference type="InterPro" id="IPR036291">
    <property type="entry name" value="NAD(P)-bd_dom_sf"/>
</dbReference>
<dbReference type="EMBL" id="AP023361">
    <property type="protein sequence ID" value="BCJ90881.1"/>
    <property type="molecule type" value="Genomic_DNA"/>
</dbReference>
<evidence type="ECO:0000313" key="2">
    <source>
        <dbReference type="EMBL" id="BCJ90881.1"/>
    </source>
</evidence>
<dbReference type="AlphaFoldDB" id="A0A6S6QUV9"/>
<reference evidence="2 3" key="1">
    <citation type="submission" date="2020-08" db="EMBL/GenBank/DDBJ databases">
        <title>Genome sequence of Rhizobiales bacterium strain IZ6.</title>
        <authorList>
            <person name="Nakai R."/>
            <person name="Naganuma T."/>
        </authorList>
    </citation>
    <scope>NUCLEOTIDE SEQUENCE [LARGE SCALE GENOMIC DNA]</scope>
    <source>
        <strain evidence="2 3">IZ6</strain>
    </source>
</reference>
<dbReference type="Gene3D" id="3.40.50.720">
    <property type="entry name" value="NAD(P)-binding Rossmann-like Domain"/>
    <property type="match status" value="1"/>
</dbReference>
<feature type="domain" description="CoA-binding" evidence="1">
    <location>
        <begin position="14"/>
        <end position="111"/>
    </location>
</feature>
<accession>A0A6S6QUV9</accession>
<keyword evidence="3" id="KW-1185">Reference proteome</keyword>
<protein>
    <submittedName>
        <fullName evidence="2">CoA-binding protein</fullName>
    </submittedName>
</protein>
<dbReference type="PANTHER" id="PTHR33303:SF2">
    <property type="entry name" value="COA-BINDING DOMAIN-CONTAINING PROTEIN"/>
    <property type="match status" value="1"/>
</dbReference>